<dbReference type="InterPro" id="IPR029787">
    <property type="entry name" value="Nucleotide_cyclase"/>
</dbReference>
<dbReference type="SUPFAM" id="SSF55785">
    <property type="entry name" value="PYP-like sensor domain (PAS domain)"/>
    <property type="match status" value="2"/>
</dbReference>
<dbReference type="PROSITE" id="PS50887">
    <property type="entry name" value="GGDEF"/>
    <property type="match status" value="1"/>
</dbReference>
<dbReference type="Pfam" id="PF00990">
    <property type="entry name" value="GGDEF"/>
    <property type="match status" value="1"/>
</dbReference>
<dbReference type="SUPFAM" id="SSF55073">
    <property type="entry name" value="Nucleotide cyclase"/>
    <property type="match status" value="1"/>
</dbReference>
<dbReference type="InterPro" id="IPR043128">
    <property type="entry name" value="Rev_trsase/Diguanyl_cyclase"/>
</dbReference>
<protein>
    <submittedName>
        <fullName evidence="2">Diguanylate cyclase</fullName>
    </submittedName>
</protein>
<keyword evidence="3" id="KW-1185">Reference proteome</keyword>
<dbReference type="CDD" id="cd00130">
    <property type="entry name" value="PAS"/>
    <property type="match status" value="1"/>
</dbReference>
<sequence length="487" mass="55151">MAQPSPSSLADFEHMFDLAPVSLWLEDYSAVRALFARWRAAGVQDVEAHLRAHPRCVQEYGESIRVLKVNRRTLELFAAPDQAALEAALPQVFKGDMHQHAIAEIAQLWSGASEFTNQTVNYALDGCRLDVFIRGRILPGHEQDWDRVLVSLEDNTEALRAQRRLERSERYARGLFEHSPVSLWVEDFSQVKRLLDEVRAQGIVDFKTFLKVHPEFVARCIREIRVVDVNQLTLQLFGAASKDELLAGTERMFRGEMQDSFAEQLIDLWEGRLFQQREVVNYTLAGELLHIHMQFAVLQECWHDWSMVLLSLVDITARKKAEAYLEYLGKHDVLTGLRNRAYYVEELNRLTRKGPWPVGVLAIDLNGLKALNDEEGHAAGDAMLRRAGEVLAKAVDNPACAARIGGDEFCILLPGGDERAVQAMVERLASLQELNNQFYPGQPLSLSIGTAVARSGESLEVSLQQADQAMYEQKKRYYAALGRNRRH</sequence>
<evidence type="ECO:0000259" key="1">
    <source>
        <dbReference type="PROSITE" id="PS50887"/>
    </source>
</evidence>
<dbReference type="CDD" id="cd01949">
    <property type="entry name" value="GGDEF"/>
    <property type="match status" value="1"/>
</dbReference>
<proteinExistence type="predicted"/>
<dbReference type="InterPro" id="IPR000014">
    <property type="entry name" value="PAS"/>
</dbReference>
<dbReference type="InterPro" id="IPR035965">
    <property type="entry name" value="PAS-like_dom_sf"/>
</dbReference>
<gene>
    <name evidence="2" type="ORF">DFR36_10220</name>
</gene>
<organism evidence="2 3">
    <name type="scientific">Melaminivora alkalimesophila</name>
    <dbReference type="NCBI Taxonomy" id="1165852"/>
    <lineage>
        <taxon>Bacteria</taxon>
        <taxon>Pseudomonadati</taxon>
        <taxon>Pseudomonadota</taxon>
        <taxon>Betaproteobacteria</taxon>
        <taxon>Burkholderiales</taxon>
        <taxon>Comamonadaceae</taxon>
        <taxon>Melaminivora</taxon>
    </lineage>
</organism>
<dbReference type="Gene3D" id="3.30.70.270">
    <property type="match status" value="1"/>
</dbReference>
<dbReference type="RefSeq" id="WP_019373756.1">
    <property type="nucleotide sequence ID" value="NZ_ALEE01000366.1"/>
</dbReference>
<evidence type="ECO:0000313" key="2">
    <source>
        <dbReference type="EMBL" id="PWW47648.1"/>
    </source>
</evidence>
<feature type="domain" description="GGDEF" evidence="1">
    <location>
        <begin position="356"/>
        <end position="487"/>
    </location>
</feature>
<dbReference type="InterPro" id="IPR000160">
    <property type="entry name" value="GGDEF_dom"/>
</dbReference>
<dbReference type="Gene3D" id="3.30.450.20">
    <property type="entry name" value="PAS domain"/>
    <property type="match status" value="2"/>
</dbReference>
<dbReference type="EMBL" id="QGUB01000002">
    <property type="protein sequence ID" value="PWW47648.1"/>
    <property type="molecule type" value="Genomic_DNA"/>
</dbReference>
<dbReference type="Proteomes" id="UP000246483">
    <property type="component" value="Unassembled WGS sequence"/>
</dbReference>
<dbReference type="NCBIfam" id="TIGR00254">
    <property type="entry name" value="GGDEF"/>
    <property type="match status" value="1"/>
</dbReference>
<dbReference type="AlphaFoldDB" id="A0A317RFP3"/>
<comment type="caution">
    <text evidence="2">The sequence shown here is derived from an EMBL/GenBank/DDBJ whole genome shotgun (WGS) entry which is preliminary data.</text>
</comment>
<accession>A0A317RFP3</accession>
<reference evidence="2 3" key="1">
    <citation type="submission" date="2018-05" db="EMBL/GenBank/DDBJ databases">
        <title>Genomic Encyclopedia of Type Strains, Phase IV (KMG-IV): sequencing the most valuable type-strain genomes for metagenomic binning, comparative biology and taxonomic classification.</title>
        <authorList>
            <person name="Goeker M."/>
        </authorList>
    </citation>
    <scope>NUCLEOTIDE SEQUENCE [LARGE SCALE GENOMIC DNA]</scope>
    <source>
        <strain evidence="2 3">DSM 26006</strain>
    </source>
</reference>
<dbReference type="InterPro" id="IPR052155">
    <property type="entry name" value="Biofilm_reg_signaling"/>
</dbReference>
<dbReference type="SMART" id="SM00267">
    <property type="entry name" value="GGDEF"/>
    <property type="match status" value="1"/>
</dbReference>
<dbReference type="PANTHER" id="PTHR44757:SF2">
    <property type="entry name" value="BIOFILM ARCHITECTURE MAINTENANCE PROTEIN MBAA"/>
    <property type="match status" value="1"/>
</dbReference>
<evidence type="ECO:0000313" key="3">
    <source>
        <dbReference type="Proteomes" id="UP000246483"/>
    </source>
</evidence>
<name>A0A317RFP3_9BURK</name>
<dbReference type="PANTHER" id="PTHR44757">
    <property type="entry name" value="DIGUANYLATE CYCLASE DGCP"/>
    <property type="match status" value="1"/>
</dbReference>